<sequence length="122" mass="13052">MSPQDSSPNILTTLEAIPMSKPLSPIFTPPTERSPIATTPVPASVPVSQVLAGTTPRKCPSVAGSKRKAEPEMHDSQAASDKRLSISRTATLDSPTPSKRRAQRSFSRVHTDLVSTHTPSRP</sequence>
<evidence type="ECO:0000313" key="2">
    <source>
        <dbReference type="EMBL" id="USW50394.1"/>
    </source>
</evidence>
<feature type="compositionally biased region" description="Basic and acidic residues" evidence="1">
    <location>
        <begin position="67"/>
        <end position="84"/>
    </location>
</feature>
<reference evidence="2" key="1">
    <citation type="submission" date="2022-06" db="EMBL/GenBank/DDBJ databases">
        <title>Complete genome sequences of two strains of the flax pathogen Septoria linicola.</title>
        <authorList>
            <person name="Lapalu N."/>
            <person name="Simon A."/>
            <person name="Demenou B."/>
            <person name="Paumier D."/>
            <person name="Guillot M.-P."/>
            <person name="Gout L."/>
            <person name="Valade R."/>
        </authorList>
    </citation>
    <scope>NUCLEOTIDE SEQUENCE</scope>
    <source>
        <strain evidence="2">SE15195</strain>
    </source>
</reference>
<feature type="region of interest" description="Disordered" evidence="1">
    <location>
        <begin position="21"/>
        <end position="122"/>
    </location>
</feature>
<evidence type="ECO:0000256" key="1">
    <source>
        <dbReference type="SAM" id="MobiDB-lite"/>
    </source>
</evidence>
<dbReference type="Proteomes" id="UP001056384">
    <property type="component" value="Chromosome 2"/>
</dbReference>
<organism evidence="2 3">
    <name type="scientific">Septoria linicola</name>
    <dbReference type="NCBI Taxonomy" id="215465"/>
    <lineage>
        <taxon>Eukaryota</taxon>
        <taxon>Fungi</taxon>
        <taxon>Dikarya</taxon>
        <taxon>Ascomycota</taxon>
        <taxon>Pezizomycotina</taxon>
        <taxon>Dothideomycetes</taxon>
        <taxon>Dothideomycetidae</taxon>
        <taxon>Mycosphaerellales</taxon>
        <taxon>Mycosphaerellaceae</taxon>
        <taxon>Septoria</taxon>
    </lineage>
</organism>
<feature type="compositionally biased region" description="Polar residues" evidence="1">
    <location>
        <begin position="104"/>
        <end position="122"/>
    </location>
</feature>
<dbReference type="EMBL" id="CP099419">
    <property type="protein sequence ID" value="USW50394.1"/>
    <property type="molecule type" value="Genomic_DNA"/>
</dbReference>
<keyword evidence="3" id="KW-1185">Reference proteome</keyword>
<gene>
    <name evidence="2" type="ORF">Slin15195_G037130</name>
</gene>
<protein>
    <submittedName>
        <fullName evidence="2">Uncharacterized protein</fullName>
    </submittedName>
</protein>
<proteinExistence type="predicted"/>
<name>A0A9Q9ALR6_9PEZI</name>
<evidence type="ECO:0000313" key="3">
    <source>
        <dbReference type="Proteomes" id="UP001056384"/>
    </source>
</evidence>
<accession>A0A9Q9ALR6</accession>
<dbReference type="AlphaFoldDB" id="A0A9Q9ALR6"/>
<feature type="compositionally biased region" description="Polar residues" evidence="1">
    <location>
        <begin position="86"/>
        <end position="97"/>
    </location>
</feature>